<dbReference type="Gene3D" id="3.40.50.720">
    <property type="entry name" value="NAD(P)-binding Rossmann-like Domain"/>
    <property type="match status" value="1"/>
</dbReference>
<evidence type="ECO:0000256" key="1">
    <source>
        <dbReference type="ARBA" id="ARBA00023002"/>
    </source>
</evidence>
<dbReference type="EMBL" id="MU155595">
    <property type="protein sequence ID" value="KAF9471971.1"/>
    <property type="molecule type" value="Genomic_DNA"/>
</dbReference>
<dbReference type="OrthoDB" id="2898509at2759"/>
<accession>A0A9P5YNA4</accession>
<comment type="caution">
    <text evidence="2">The sequence shown here is derived from an EMBL/GenBank/DDBJ whole genome shotgun (WGS) entry which is preliminary data.</text>
</comment>
<proteinExistence type="predicted"/>
<dbReference type="GO" id="GO:0016491">
    <property type="term" value="F:oxidoreductase activity"/>
    <property type="evidence" value="ECO:0007669"/>
    <property type="project" value="UniProtKB-KW"/>
</dbReference>
<keyword evidence="3" id="KW-1185">Reference proteome</keyword>
<keyword evidence="1" id="KW-0560">Oxidoreductase</keyword>
<dbReference type="AlphaFoldDB" id="A0A9P5YNA4"/>
<name>A0A9P5YNA4_9AGAR</name>
<reference evidence="2" key="1">
    <citation type="submission" date="2020-11" db="EMBL/GenBank/DDBJ databases">
        <authorList>
            <consortium name="DOE Joint Genome Institute"/>
            <person name="Ahrendt S."/>
            <person name="Riley R."/>
            <person name="Andreopoulos W."/>
            <person name="Labutti K."/>
            <person name="Pangilinan J."/>
            <person name="Ruiz-Duenas F.J."/>
            <person name="Barrasa J.M."/>
            <person name="Sanchez-Garcia M."/>
            <person name="Camarero S."/>
            <person name="Miyauchi S."/>
            <person name="Serrano A."/>
            <person name="Linde D."/>
            <person name="Babiker R."/>
            <person name="Drula E."/>
            <person name="Ayuso-Fernandez I."/>
            <person name="Pacheco R."/>
            <person name="Padilla G."/>
            <person name="Ferreira P."/>
            <person name="Barriuso J."/>
            <person name="Kellner H."/>
            <person name="Castanera R."/>
            <person name="Alfaro M."/>
            <person name="Ramirez L."/>
            <person name="Pisabarro A.G."/>
            <person name="Kuo A."/>
            <person name="Tritt A."/>
            <person name="Lipzen A."/>
            <person name="He G."/>
            <person name="Yan M."/>
            <person name="Ng V."/>
            <person name="Cullen D."/>
            <person name="Martin F."/>
            <person name="Rosso M.-N."/>
            <person name="Henrissat B."/>
            <person name="Hibbett D."/>
            <person name="Martinez A.T."/>
            <person name="Grigoriev I.V."/>
        </authorList>
    </citation>
    <scope>NUCLEOTIDE SEQUENCE</scope>
    <source>
        <strain evidence="2">CIRM-BRFM 674</strain>
    </source>
</reference>
<dbReference type="Proteomes" id="UP000807469">
    <property type="component" value="Unassembled WGS sequence"/>
</dbReference>
<dbReference type="PANTHER" id="PTHR47534:SF3">
    <property type="entry name" value="ALCOHOL DEHYDROGENASE-LIKE C-TERMINAL DOMAIN-CONTAINING PROTEIN"/>
    <property type="match status" value="1"/>
</dbReference>
<dbReference type="SUPFAM" id="SSF51735">
    <property type="entry name" value="NAD(P)-binding Rossmann-fold domains"/>
    <property type="match status" value="1"/>
</dbReference>
<dbReference type="Pfam" id="PF00106">
    <property type="entry name" value="adh_short"/>
    <property type="match status" value="1"/>
</dbReference>
<evidence type="ECO:0000313" key="3">
    <source>
        <dbReference type="Proteomes" id="UP000807469"/>
    </source>
</evidence>
<dbReference type="InterPro" id="IPR036291">
    <property type="entry name" value="NAD(P)-bd_dom_sf"/>
</dbReference>
<dbReference type="InterPro" id="IPR002347">
    <property type="entry name" value="SDR_fam"/>
</dbReference>
<evidence type="ECO:0000313" key="2">
    <source>
        <dbReference type="EMBL" id="KAF9471971.1"/>
    </source>
</evidence>
<dbReference type="PANTHER" id="PTHR47534">
    <property type="entry name" value="YALI0E05731P"/>
    <property type="match status" value="1"/>
</dbReference>
<dbReference type="InterPro" id="IPR052228">
    <property type="entry name" value="Sec_Metab_Biosynth_Oxidored"/>
</dbReference>
<gene>
    <name evidence="2" type="ORF">BDN70DRAFT_915952</name>
</gene>
<sequence>MPTFVESRDANAAFNPSYVPVMVVTGATGGIGQAMLEALARHLKGRIHLILVGRNRAAAEAIIAKLPTCPESKYEFYECDIVLMKNVHTLADDLLKRLPKVNFLVLCAGRDRFWGPRKETEEGIDDMFAIRYYSRFVLTRDLLPLVISVLGAGMAPEVNLDDLGLKKKYSAINAALQATVYNDLMVAVNPEIAFTHIWPGWVFNGMIVNSGILAKSLSFVLGPLQWLIGTTPEKNAEYMLFGLLSAKKGMYRRGRRGEDIGMKRFLQAKDAQRILHEHSVEETARK</sequence>
<organism evidence="2 3">
    <name type="scientific">Pholiota conissans</name>
    <dbReference type="NCBI Taxonomy" id="109636"/>
    <lineage>
        <taxon>Eukaryota</taxon>
        <taxon>Fungi</taxon>
        <taxon>Dikarya</taxon>
        <taxon>Basidiomycota</taxon>
        <taxon>Agaricomycotina</taxon>
        <taxon>Agaricomycetes</taxon>
        <taxon>Agaricomycetidae</taxon>
        <taxon>Agaricales</taxon>
        <taxon>Agaricineae</taxon>
        <taxon>Strophariaceae</taxon>
        <taxon>Pholiota</taxon>
    </lineage>
</organism>
<protein>
    <submittedName>
        <fullName evidence="2">NAD(P)-binding protein</fullName>
    </submittedName>
</protein>